<evidence type="ECO:0000313" key="6">
    <source>
        <dbReference type="Ensembl" id="ENSBOBP00000018715.1"/>
    </source>
</evidence>
<evidence type="ECO:0000256" key="4">
    <source>
        <dbReference type="SAM" id="SignalP"/>
    </source>
</evidence>
<dbReference type="GO" id="GO:0005886">
    <property type="term" value="C:plasma membrane"/>
    <property type="evidence" value="ECO:0007669"/>
    <property type="project" value="TreeGrafter"/>
</dbReference>
<keyword evidence="3" id="KW-0472">Membrane</keyword>
<proteinExistence type="predicted"/>
<evidence type="ECO:0000259" key="5">
    <source>
        <dbReference type="SMART" id="SM00409"/>
    </source>
</evidence>
<feature type="signal peptide" evidence="4">
    <location>
        <begin position="1"/>
        <end position="17"/>
    </location>
</feature>
<dbReference type="AlphaFoldDB" id="A0A8C0IGP5"/>
<evidence type="ECO:0000256" key="1">
    <source>
        <dbReference type="ARBA" id="ARBA00004370"/>
    </source>
</evidence>
<sequence>MGLLLLLAGVLLPGCWAVRGPGTVWGYVGGSLSVNCTYQAGQEMKPKFWCYPGTLYTCAADIIITSSVQPAVRQNRFSIRDNRTRREFTVTMEGLAIGDAGTYICGVRTGTFKADEHHFVKMIVAQGQSPHVPRPHSTSAHHTAGVSHPHHWGTAPCSLCPIVPSHQILPALSVLSLRYFITPGGSSPPCATPRPAVGQPVPVGTRSWAQGMSLPVPSSGTSPHGGTLVWGCCVSTELGVGCRVNPALCVCAFWGGLGPQKASWAGAGDYNPPTSRRMLWTWQRGPSFSWYDSKWVTSGSLQNPQHFPPWRQGD</sequence>
<evidence type="ECO:0000313" key="7">
    <source>
        <dbReference type="Proteomes" id="UP000694567"/>
    </source>
</evidence>
<keyword evidence="7" id="KW-1185">Reference proteome</keyword>
<dbReference type="PANTHER" id="PTHR11860:SF87">
    <property type="entry name" value="CMRF35-LIKE MOLECULE 8"/>
    <property type="match status" value="1"/>
</dbReference>
<dbReference type="InterPro" id="IPR050671">
    <property type="entry name" value="CD300_family_receptors"/>
</dbReference>
<dbReference type="Proteomes" id="UP000694567">
    <property type="component" value="Unplaced"/>
</dbReference>
<reference evidence="6" key="2">
    <citation type="submission" date="2025-09" db="UniProtKB">
        <authorList>
            <consortium name="Ensembl"/>
        </authorList>
    </citation>
    <scope>IDENTIFICATION</scope>
</reference>
<keyword evidence="4" id="KW-0732">Signal</keyword>
<dbReference type="Pfam" id="PF07686">
    <property type="entry name" value="V-set"/>
    <property type="match status" value="1"/>
</dbReference>
<keyword evidence="2" id="KW-0812">Transmembrane</keyword>
<dbReference type="SMART" id="SM00409">
    <property type="entry name" value="IG"/>
    <property type="match status" value="1"/>
</dbReference>
<feature type="domain" description="Immunoglobulin" evidence="5">
    <location>
        <begin position="21"/>
        <end position="125"/>
    </location>
</feature>
<dbReference type="InterPro" id="IPR003599">
    <property type="entry name" value="Ig_sub"/>
</dbReference>
<protein>
    <recommendedName>
        <fullName evidence="5">Immunoglobulin domain-containing protein</fullName>
    </recommendedName>
</protein>
<dbReference type="Gene3D" id="2.60.40.10">
    <property type="entry name" value="Immunoglobulins"/>
    <property type="match status" value="1"/>
</dbReference>
<organism evidence="6 7">
    <name type="scientific">Bubo bubo</name>
    <name type="common">Eurasian eagle-owl</name>
    <name type="synonym">Strix bubo</name>
    <dbReference type="NCBI Taxonomy" id="30461"/>
    <lineage>
        <taxon>Eukaryota</taxon>
        <taxon>Metazoa</taxon>
        <taxon>Chordata</taxon>
        <taxon>Craniata</taxon>
        <taxon>Vertebrata</taxon>
        <taxon>Euteleostomi</taxon>
        <taxon>Archelosauria</taxon>
        <taxon>Archosauria</taxon>
        <taxon>Dinosauria</taxon>
        <taxon>Saurischia</taxon>
        <taxon>Theropoda</taxon>
        <taxon>Coelurosauria</taxon>
        <taxon>Aves</taxon>
        <taxon>Neognathae</taxon>
        <taxon>Neoaves</taxon>
        <taxon>Telluraves</taxon>
        <taxon>Strigiformes</taxon>
        <taxon>Strigidae</taxon>
        <taxon>Bubo</taxon>
    </lineage>
</organism>
<comment type="subcellular location">
    <subcellularLocation>
        <location evidence="1">Membrane</location>
    </subcellularLocation>
</comment>
<feature type="chain" id="PRO_5034093046" description="Immunoglobulin domain-containing protein" evidence="4">
    <location>
        <begin position="18"/>
        <end position="314"/>
    </location>
</feature>
<dbReference type="InterPro" id="IPR013106">
    <property type="entry name" value="Ig_V-set"/>
</dbReference>
<evidence type="ECO:0000256" key="2">
    <source>
        <dbReference type="ARBA" id="ARBA00022692"/>
    </source>
</evidence>
<dbReference type="InterPro" id="IPR013783">
    <property type="entry name" value="Ig-like_fold"/>
</dbReference>
<dbReference type="GO" id="GO:0004888">
    <property type="term" value="F:transmembrane signaling receptor activity"/>
    <property type="evidence" value="ECO:0007669"/>
    <property type="project" value="TreeGrafter"/>
</dbReference>
<evidence type="ECO:0000256" key="3">
    <source>
        <dbReference type="ARBA" id="ARBA00023136"/>
    </source>
</evidence>
<reference evidence="6" key="1">
    <citation type="submission" date="2025-08" db="UniProtKB">
        <authorList>
            <consortium name="Ensembl"/>
        </authorList>
    </citation>
    <scope>IDENTIFICATION</scope>
</reference>
<accession>A0A8C0IGP5</accession>
<dbReference type="PANTHER" id="PTHR11860">
    <property type="entry name" value="POLYMERIC-IMMUNOGLOBULIN RECEPTOR"/>
    <property type="match status" value="1"/>
</dbReference>
<name>A0A8C0IGP5_BUBBB</name>
<dbReference type="InterPro" id="IPR036179">
    <property type="entry name" value="Ig-like_dom_sf"/>
</dbReference>
<dbReference type="Ensembl" id="ENSBOBT00000019144.1">
    <property type="protein sequence ID" value="ENSBOBP00000018715.1"/>
    <property type="gene ID" value="ENSBOBG00000011525.1"/>
</dbReference>
<dbReference type="SUPFAM" id="SSF48726">
    <property type="entry name" value="Immunoglobulin"/>
    <property type="match status" value="1"/>
</dbReference>